<accession>A0A261SL39</accession>
<dbReference type="SUPFAM" id="SSF51735">
    <property type="entry name" value="NAD(P)-binding Rossmann-fold domains"/>
    <property type="match status" value="1"/>
</dbReference>
<reference evidence="5" key="1">
    <citation type="submission" date="2017-05" db="EMBL/GenBank/DDBJ databases">
        <title>Complete and WGS of Bordetella genogroups.</title>
        <authorList>
            <person name="Spilker T."/>
            <person name="Lipuma J."/>
        </authorList>
    </citation>
    <scope>NUCLEOTIDE SEQUENCE [LARGE SCALE GENOMIC DNA]</scope>
    <source>
        <strain evidence="5">AU16122</strain>
    </source>
</reference>
<proteinExistence type="inferred from homology"/>
<dbReference type="GO" id="GO:0016491">
    <property type="term" value="F:oxidoreductase activity"/>
    <property type="evidence" value="ECO:0007669"/>
    <property type="project" value="UniProtKB-KW"/>
</dbReference>
<dbReference type="Pfam" id="PF00106">
    <property type="entry name" value="adh_short"/>
    <property type="match status" value="1"/>
</dbReference>
<dbReference type="InterPro" id="IPR051911">
    <property type="entry name" value="SDR_oxidoreductase"/>
</dbReference>
<evidence type="ECO:0000313" key="4">
    <source>
        <dbReference type="EMBL" id="OZI38138.1"/>
    </source>
</evidence>
<dbReference type="Proteomes" id="UP000216020">
    <property type="component" value="Unassembled WGS sequence"/>
</dbReference>
<gene>
    <name evidence="4" type="ORF">CAL29_07305</name>
</gene>
<dbReference type="PANTHER" id="PTHR43976:SF16">
    <property type="entry name" value="SHORT-CHAIN DEHYDROGENASE_REDUCTASE FAMILY PROTEIN"/>
    <property type="match status" value="1"/>
</dbReference>
<evidence type="ECO:0000256" key="3">
    <source>
        <dbReference type="RuleBase" id="RU000363"/>
    </source>
</evidence>
<keyword evidence="2" id="KW-0560">Oxidoreductase</keyword>
<dbReference type="PANTHER" id="PTHR43976">
    <property type="entry name" value="SHORT CHAIN DEHYDROGENASE"/>
    <property type="match status" value="1"/>
</dbReference>
<dbReference type="EMBL" id="NEVM01000001">
    <property type="protein sequence ID" value="OZI38138.1"/>
    <property type="molecule type" value="Genomic_DNA"/>
</dbReference>
<dbReference type="PRINTS" id="PR00081">
    <property type="entry name" value="GDHRDH"/>
</dbReference>
<organism evidence="4 5">
    <name type="scientific">Bordetella genomosp. 10</name>
    <dbReference type="NCBI Taxonomy" id="1416804"/>
    <lineage>
        <taxon>Bacteria</taxon>
        <taxon>Pseudomonadati</taxon>
        <taxon>Pseudomonadota</taxon>
        <taxon>Betaproteobacteria</taxon>
        <taxon>Burkholderiales</taxon>
        <taxon>Alcaligenaceae</taxon>
        <taxon>Bordetella</taxon>
    </lineage>
</organism>
<dbReference type="PRINTS" id="PR00080">
    <property type="entry name" value="SDRFAMILY"/>
</dbReference>
<dbReference type="CDD" id="cd05374">
    <property type="entry name" value="17beta-HSD-like_SDR_c"/>
    <property type="match status" value="1"/>
</dbReference>
<evidence type="ECO:0000256" key="1">
    <source>
        <dbReference type="ARBA" id="ARBA00006484"/>
    </source>
</evidence>
<dbReference type="InterPro" id="IPR036291">
    <property type="entry name" value="NAD(P)-bd_dom_sf"/>
</dbReference>
<protein>
    <submittedName>
        <fullName evidence="4">Short-chain dehydrogenase/reductase</fullName>
    </submittedName>
</protein>
<dbReference type="AlphaFoldDB" id="A0A261SL39"/>
<evidence type="ECO:0000313" key="5">
    <source>
        <dbReference type="Proteomes" id="UP000216020"/>
    </source>
</evidence>
<comment type="caution">
    <text evidence="4">The sequence shown here is derived from an EMBL/GenBank/DDBJ whole genome shotgun (WGS) entry which is preliminary data.</text>
</comment>
<dbReference type="Gene3D" id="3.40.50.720">
    <property type="entry name" value="NAD(P)-binding Rossmann-like Domain"/>
    <property type="match status" value="1"/>
</dbReference>
<evidence type="ECO:0000256" key="2">
    <source>
        <dbReference type="ARBA" id="ARBA00023002"/>
    </source>
</evidence>
<dbReference type="RefSeq" id="WP_094852237.1">
    <property type="nucleotide sequence ID" value="NZ_NEVM01000001.1"/>
</dbReference>
<dbReference type="OrthoDB" id="9789083at2"/>
<dbReference type="InterPro" id="IPR002347">
    <property type="entry name" value="SDR_fam"/>
</dbReference>
<keyword evidence="5" id="KW-1185">Reference proteome</keyword>
<comment type="similarity">
    <text evidence="1 3">Belongs to the short-chain dehydrogenases/reductases (SDR) family.</text>
</comment>
<sequence>MTIRTWFITGVSSGFGRLMTEQLLERGDRVAGTARKMESLLDLKEKYGEQLWLESLDLTDTPAVRSVVNAAFAHFGRIDVIVNNAGYGLVGAAEELLDEQIIHQLNTNVVGSIQVVRAALPHLRAQGGGRIMQLSSMGGQWAMPGLSLYHASKWAMEGFFESASLDIAPFNIQTTLVEPGSARTEFAANSAAIAPALDAYAQTPAGAVRRVIEPGFRGQPGDPVKMVQAMIASVDQTPAPKRLALGSDAFQNIKAALTERLASLEAQKDIAVSTDFPVA</sequence>
<name>A0A261SL39_9BORD</name>
<dbReference type="NCBIfam" id="NF005065">
    <property type="entry name" value="PRK06482.1"/>
    <property type="match status" value="1"/>
</dbReference>